<feature type="domain" description="Putative Flp pilus-assembly TadG-like N-terminal" evidence="1">
    <location>
        <begin position="6"/>
        <end position="52"/>
    </location>
</feature>
<accession>A0A6J6JBJ2</accession>
<organism evidence="2">
    <name type="scientific">freshwater metagenome</name>
    <dbReference type="NCBI Taxonomy" id="449393"/>
    <lineage>
        <taxon>unclassified sequences</taxon>
        <taxon>metagenomes</taxon>
        <taxon>ecological metagenomes</taxon>
    </lineage>
</organism>
<dbReference type="InterPro" id="IPR028087">
    <property type="entry name" value="Tad_N"/>
</dbReference>
<evidence type="ECO:0000313" key="2">
    <source>
        <dbReference type="EMBL" id="CAB4633793.1"/>
    </source>
</evidence>
<dbReference type="AlphaFoldDB" id="A0A6J6JBJ2"/>
<reference evidence="2" key="1">
    <citation type="submission" date="2020-05" db="EMBL/GenBank/DDBJ databases">
        <authorList>
            <person name="Chiriac C."/>
            <person name="Salcher M."/>
            <person name="Ghai R."/>
            <person name="Kavagutti S V."/>
        </authorList>
    </citation>
    <scope>NUCLEOTIDE SEQUENCE</scope>
</reference>
<evidence type="ECO:0000259" key="1">
    <source>
        <dbReference type="Pfam" id="PF13400"/>
    </source>
</evidence>
<sequence>MSNQRGSVSALTVCIVMSALTLVGLVFDAGTSVNEYTRLSDVAENAARAGAQEVTGLRAGDLRIDSRSAVTTSQAYLHSHGVSGRVEVHQDSVSVEVIGLRRYQILGIIGLRSQRLHIVRTAHIVSG</sequence>
<gene>
    <name evidence="2" type="ORF">UFOPK2086_00510</name>
</gene>
<dbReference type="EMBL" id="CAEZVQ010000047">
    <property type="protein sequence ID" value="CAB4633793.1"/>
    <property type="molecule type" value="Genomic_DNA"/>
</dbReference>
<name>A0A6J6JBJ2_9ZZZZ</name>
<proteinExistence type="predicted"/>
<protein>
    <submittedName>
        <fullName evidence="2">Unannotated protein</fullName>
    </submittedName>
</protein>
<dbReference type="Pfam" id="PF13400">
    <property type="entry name" value="Tad"/>
    <property type="match status" value="1"/>
</dbReference>